<evidence type="ECO:0000313" key="1">
    <source>
        <dbReference type="EMBL" id="EOD70231.1"/>
    </source>
</evidence>
<dbReference type="AlphaFoldDB" id="R1ICH5"/>
<dbReference type="PATRIC" id="fig|1292037.4.peg.430"/>
<keyword evidence="2" id="KW-1185">Reference proteome</keyword>
<evidence type="ECO:0000313" key="2">
    <source>
        <dbReference type="Proteomes" id="UP000014139"/>
    </source>
</evidence>
<accession>R1ICH5</accession>
<sequence>MTTTETGESARLLEKLAPPLIGNCPDLDLQKDLVAALEDGIKQAPAKFDKYLLFVGAFELPVIPDASAEGALPDQVKLINLPSVTEAKGNEPIHALGTHLNGFPLAQAVGAERNLVRFSLLTMSAAHQLEYLRKSGFVGKEWKVLVEIHYYRKRQFVGRDRLHKDTYGETLFVNLNYDTDVDIPGPEYVLNPAVVQEHETQIERSLPAKFLEDLRWVRGRLGKPAEINIAAVKPHQFVAFVDEAIHHMSPQFGGRTVSGNQLGAFLAKTYGQDLVQDASAARQAFREANSGFGSYFRSLMSTAKPFAAYLKLVPADKANTWFHLMELVETPDTEVNRLGLRDAGLTDDVIDALFAEYWPGYQKVSVPGAKPVPVAETALKRQASAEALNKRVPPPAAGDRRFFRTWVRVVKA</sequence>
<proteinExistence type="predicted"/>
<dbReference type="Proteomes" id="UP000014139">
    <property type="component" value="Unassembled WGS sequence"/>
</dbReference>
<gene>
    <name evidence="1" type="ORF">H480_02174</name>
</gene>
<comment type="caution">
    <text evidence="1">The sequence shown here is derived from an EMBL/GenBank/DDBJ whole genome shotgun (WGS) entry which is preliminary data.</text>
</comment>
<name>R1ICH5_9PSEU</name>
<reference evidence="1 2" key="1">
    <citation type="submission" date="2013-02" db="EMBL/GenBank/DDBJ databases">
        <title>Draft genome sequence of Amycolatopsis vancoresmycina strain DSM 44592T.</title>
        <authorList>
            <person name="Kumar S."/>
            <person name="Kaur N."/>
            <person name="Kaur C."/>
            <person name="Raghava G.P.S."/>
            <person name="Mayilraj S."/>
        </authorList>
    </citation>
    <scope>NUCLEOTIDE SEQUENCE [LARGE SCALE GENOMIC DNA]</scope>
    <source>
        <strain evidence="1 2">DSM 44592</strain>
    </source>
</reference>
<protein>
    <submittedName>
        <fullName evidence="1">Uncharacterized protein</fullName>
    </submittedName>
</protein>
<dbReference type="RefSeq" id="WP_003056579.1">
    <property type="nucleotide sequence ID" value="NZ_AOUO01000022.1"/>
</dbReference>
<dbReference type="OrthoDB" id="3664013at2"/>
<dbReference type="EMBL" id="AOUO01000022">
    <property type="protein sequence ID" value="EOD70231.1"/>
    <property type="molecule type" value="Genomic_DNA"/>
</dbReference>
<organism evidence="1 2">
    <name type="scientific">Amycolatopsis vancoresmycina DSM 44592</name>
    <dbReference type="NCBI Taxonomy" id="1292037"/>
    <lineage>
        <taxon>Bacteria</taxon>
        <taxon>Bacillati</taxon>
        <taxon>Actinomycetota</taxon>
        <taxon>Actinomycetes</taxon>
        <taxon>Pseudonocardiales</taxon>
        <taxon>Pseudonocardiaceae</taxon>
        <taxon>Amycolatopsis</taxon>
    </lineage>
</organism>